<accession>A0A7T8BAE1</accession>
<proteinExistence type="predicted"/>
<evidence type="ECO:0000313" key="2">
    <source>
        <dbReference type="EMBL" id="QQO09422.1"/>
    </source>
</evidence>
<dbReference type="Proteomes" id="UP000595917">
    <property type="component" value="Chromosome"/>
</dbReference>
<dbReference type="AlphaFoldDB" id="A0A7T8BAE1"/>
<dbReference type="EMBL" id="CP067089">
    <property type="protein sequence ID" value="QQO09422.1"/>
    <property type="molecule type" value="Genomic_DNA"/>
</dbReference>
<keyword evidence="1" id="KW-0812">Transmembrane</keyword>
<protein>
    <submittedName>
        <fullName evidence="2">Peptidoglycan-binding protein</fullName>
    </submittedName>
</protein>
<feature type="transmembrane region" description="Helical" evidence="1">
    <location>
        <begin position="91"/>
        <end position="109"/>
    </location>
</feature>
<dbReference type="RefSeq" id="WP_215626725.1">
    <property type="nucleotide sequence ID" value="NZ_CP067089.2"/>
</dbReference>
<evidence type="ECO:0000256" key="1">
    <source>
        <dbReference type="SAM" id="Phobius"/>
    </source>
</evidence>
<organism evidence="2 3">
    <name type="scientific">Breznakiella homolactica</name>
    <dbReference type="NCBI Taxonomy" id="2798577"/>
    <lineage>
        <taxon>Bacteria</taxon>
        <taxon>Pseudomonadati</taxon>
        <taxon>Spirochaetota</taxon>
        <taxon>Spirochaetia</taxon>
        <taxon>Spirochaetales</taxon>
        <taxon>Breznakiellaceae</taxon>
        <taxon>Breznakiella</taxon>
    </lineage>
</organism>
<feature type="transmembrane region" description="Helical" evidence="1">
    <location>
        <begin position="121"/>
        <end position="142"/>
    </location>
</feature>
<gene>
    <name evidence="2" type="ORF">JFL75_00420</name>
</gene>
<keyword evidence="3" id="KW-1185">Reference proteome</keyword>
<reference evidence="2" key="1">
    <citation type="submission" date="2021-01" db="EMBL/GenBank/DDBJ databases">
        <title>Description of Breznakiella homolactica.</title>
        <authorList>
            <person name="Song Y."/>
            <person name="Brune A."/>
        </authorList>
    </citation>
    <scope>NUCLEOTIDE SEQUENCE</scope>
    <source>
        <strain evidence="2">RmG30</strain>
    </source>
</reference>
<sequence>MMKCTTVMDRIVEADGDEHSSLLQYIRIQIHLFLCPQCAEEVNRYESARELLATEALPEVPDLSDMIMAEVFRDEPEEYLEEQRGFSFRSWIIAGCVILISLVSAFFGLDFQELSANASPSFMLAIGLTIGIIISVYGALFIGTHVKRLSERFRLH</sequence>
<keyword evidence="1" id="KW-1133">Transmembrane helix</keyword>
<keyword evidence="1" id="KW-0472">Membrane</keyword>
<name>A0A7T8BAE1_9SPIR</name>
<dbReference type="KEGG" id="bhc:JFL75_00420"/>
<evidence type="ECO:0000313" key="3">
    <source>
        <dbReference type="Proteomes" id="UP000595917"/>
    </source>
</evidence>